<protein>
    <submittedName>
        <fullName evidence="9">ABC transporter permease</fullName>
    </submittedName>
</protein>
<dbReference type="InterPro" id="IPR025857">
    <property type="entry name" value="MacB_PCD"/>
</dbReference>
<organism evidence="9 10">
    <name type="scientific">Pedobacter antarcticus 4BY</name>
    <dbReference type="NCBI Taxonomy" id="1358423"/>
    <lineage>
        <taxon>Bacteria</taxon>
        <taxon>Pseudomonadati</taxon>
        <taxon>Bacteroidota</taxon>
        <taxon>Sphingobacteriia</taxon>
        <taxon>Sphingobacteriales</taxon>
        <taxon>Sphingobacteriaceae</taxon>
        <taxon>Pedobacter</taxon>
    </lineage>
</organism>
<feature type="domain" description="MacB-like periplasmic core" evidence="8">
    <location>
        <begin position="20"/>
        <end position="240"/>
    </location>
</feature>
<evidence type="ECO:0000256" key="5">
    <source>
        <dbReference type="ARBA" id="ARBA00023136"/>
    </source>
</evidence>
<name>A0A081PEY4_9SPHI</name>
<dbReference type="Pfam" id="PF12704">
    <property type="entry name" value="MacB_PCD"/>
    <property type="match status" value="1"/>
</dbReference>
<evidence type="ECO:0000256" key="4">
    <source>
        <dbReference type="ARBA" id="ARBA00022989"/>
    </source>
</evidence>
<dbReference type="OrthoDB" id="8740261at2"/>
<feature type="transmembrane region" description="Helical" evidence="6">
    <location>
        <begin position="341"/>
        <end position="361"/>
    </location>
</feature>
<comment type="caution">
    <text evidence="9">The sequence shown here is derived from an EMBL/GenBank/DDBJ whole genome shotgun (WGS) entry which is preliminary data.</text>
</comment>
<keyword evidence="2" id="KW-1003">Cell membrane</keyword>
<dbReference type="GO" id="GO:0022857">
    <property type="term" value="F:transmembrane transporter activity"/>
    <property type="evidence" value="ECO:0007669"/>
    <property type="project" value="TreeGrafter"/>
</dbReference>
<evidence type="ECO:0000313" key="9">
    <source>
        <dbReference type="EMBL" id="KEQ29257.1"/>
    </source>
</evidence>
<keyword evidence="3 6" id="KW-0812">Transmembrane</keyword>
<dbReference type="Proteomes" id="UP000028007">
    <property type="component" value="Unassembled WGS sequence"/>
</dbReference>
<comment type="subcellular location">
    <subcellularLocation>
        <location evidence="1">Cell membrane</location>
        <topology evidence="1">Multi-pass membrane protein</topology>
    </subcellularLocation>
</comment>
<sequence length="413" mass="46709">MLKNYFKIAIAVLQRRKFFTFISLFGISITLTILMVGTAFLDQTIRVDYPEAKRDRSLYISSMQMSNTEKGWINRSSLSIYFLEKYVSSLKNIEAMAIIAYEKSVNAYVNDKKLELGIRFTNADLWRVMEFTFLEGKPYTNTQLKNKDAVAVISEATKKAYFGDATLVTGKFIKVDNIDYKVIGVVRDVNKLNGNVAGDLYIPYTLSKQDYSYKDLLGDYNGILLAKDAADLPRIQQQYQQMVSKVPIENAEFDQLVSYADTFMENLTRSVARTSDAHDNGMRKVLITLSGMVFLFLLLPTINLVNINMTRIMERASEIGVRKAFGASSTTLVYQFIVENVILTLLGGIFGIIFSLLLMYFLNSSDLFPGMDLSLNATVMFYSVLICLVFGFLSGVYPAWRMSRLNIVTALKA</sequence>
<evidence type="ECO:0000259" key="8">
    <source>
        <dbReference type="Pfam" id="PF12704"/>
    </source>
</evidence>
<evidence type="ECO:0000256" key="2">
    <source>
        <dbReference type="ARBA" id="ARBA00022475"/>
    </source>
</evidence>
<dbReference type="eggNOG" id="COG0577">
    <property type="taxonomic scope" value="Bacteria"/>
</dbReference>
<dbReference type="GO" id="GO:0005886">
    <property type="term" value="C:plasma membrane"/>
    <property type="evidence" value="ECO:0007669"/>
    <property type="project" value="UniProtKB-SubCell"/>
</dbReference>
<evidence type="ECO:0000256" key="3">
    <source>
        <dbReference type="ARBA" id="ARBA00022692"/>
    </source>
</evidence>
<keyword evidence="4 6" id="KW-1133">Transmembrane helix</keyword>
<feature type="domain" description="ABC3 transporter permease C-terminal" evidence="7">
    <location>
        <begin position="292"/>
        <end position="407"/>
    </location>
</feature>
<dbReference type="Pfam" id="PF02687">
    <property type="entry name" value="FtsX"/>
    <property type="match status" value="1"/>
</dbReference>
<evidence type="ECO:0000256" key="1">
    <source>
        <dbReference type="ARBA" id="ARBA00004651"/>
    </source>
</evidence>
<evidence type="ECO:0000313" key="10">
    <source>
        <dbReference type="Proteomes" id="UP000028007"/>
    </source>
</evidence>
<feature type="transmembrane region" description="Helical" evidence="6">
    <location>
        <begin position="381"/>
        <end position="400"/>
    </location>
</feature>
<dbReference type="PANTHER" id="PTHR30572:SF18">
    <property type="entry name" value="ABC-TYPE MACROLIDE FAMILY EXPORT SYSTEM PERMEASE COMPONENT 2"/>
    <property type="match status" value="1"/>
</dbReference>
<dbReference type="EMBL" id="JNFF01000076">
    <property type="protein sequence ID" value="KEQ29257.1"/>
    <property type="molecule type" value="Genomic_DNA"/>
</dbReference>
<evidence type="ECO:0000256" key="6">
    <source>
        <dbReference type="SAM" id="Phobius"/>
    </source>
</evidence>
<keyword evidence="5 6" id="KW-0472">Membrane</keyword>
<reference evidence="9 10" key="1">
    <citation type="journal article" date="1992" name="Int. J. Syst. Bacteriol.">
        <title>Sphingobacterium antarcticus sp. nov. a Psychrotrophic Bacterium from the Soils of Schirmacher Oasis, Antarctica.</title>
        <authorList>
            <person name="Shivaji S."/>
            <person name="Ray M.K."/>
            <person name="Rao N.S."/>
            <person name="Saiserr L."/>
            <person name="Jagannadham M.V."/>
            <person name="Kumar G.S."/>
            <person name="Reddy G."/>
            <person name="Bhargava P.M."/>
        </authorList>
    </citation>
    <scope>NUCLEOTIDE SEQUENCE [LARGE SCALE GENOMIC DNA]</scope>
    <source>
        <strain evidence="9 10">4BY</strain>
    </source>
</reference>
<dbReference type="RefSeq" id="WP_037442462.1">
    <property type="nucleotide sequence ID" value="NZ_JNFF01000076.1"/>
</dbReference>
<accession>A0A081PEY4</accession>
<proteinExistence type="predicted"/>
<dbReference type="InterPro" id="IPR003838">
    <property type="entry name" value="ABC3_permease_C"/>
</dbReference>
<evidence type="ECO:0000259" key="7">
    <source>
        <dbReference type="Pfam" id="PF02687"/>
    </source>
</evidence>
<feature type="transmembrane region" description="Helical" evidence="6">
    <location>
        <begin position="21"/>
        <end position="41"/>
    </location>
</feature>
<dbReference type="InterPro" id="IPR050250">
    <property type="entry name" value="Macrolide_Exporter_MacB"/>
</dbReference>
<feature type="transmembrane region" description="Helical" evidence="6">
    <location>
        <begin position="285"/>
        <end position="305"/>
    </location>
</feature>
<gene>
    <name evidence="9" type="ORF">N180_17735</name>
</gene>
<dbReference type="AlphaFoldDB" id="A0A081PEY4"/>
<keyword evidence="10" id="KW-1185">Reference proteome</keyword>
<dbReference type="PANTHER" id="PTHR30572">
    <property type="entry name" value="MEMBRANE COMPONENT OF TRANSPORTER-RELATED"/>
    <property type="match status" value="1"/>
</dbReference>